<dbReference type="AlphaFoldDB" id="A0A410HWQ4"/>
<dbReference type="GO" id="GO:0004984">
    <property type="term" value="F:olfactory receptor activity"/>
    <property type="evidence" value="ECO:0007669"/>
    <property type="project" value="InterPro"/>
</dbReference>
<evidence type="ECO:0000256" key="2">
    <source>
        <dbReference type="ARBA" id="ARBA00022475"/>
    </source>
</evidence>
<organism evidence="10">
    <name type="scientific">Oedaleus asiaticus</name>
    <dbReference type="NCBI Taxonomy" id="244712"/>
    <lineage>
        <taxon>Eukaryota</taxon>
        <taxon>Metazoa</taxon>
        <taxon>Ecdysozoa</taxon>
        <taxon>Arthropoda</taxon>
        <taxon>Hexapoda</taxon>
        <taxon>Insecta</taxon>
        <taxon>Pterygota</taxon>
        <taxon>Neoptera</taxon>
        <taxon>Polyneoptera</taxon>
        <taxon>Orthoptera</taxon>
        <taxon>Caelifera</taxon>
        <taxon>Acrididea</taxon>
        <taxon>Acridomorpha</taxon>
        <taxon>Acridoidea</taxon>
        <taxon>Acrididae</taxon>
        <taxon>Oedipodinae</taxon>
        <taxon>Oedaleus</taxon>
    </lineage>
</organism>
<evidence type="ECO:0000256" key="7">
    <source>
        <dbReference type="ARBA" id="ARBA00023136"/>
    </source>
</evidence>
<keyword evidence="9" id="KW-0807">Transducer</keyword>
<name>A0A410HWQ4_9ORTH</name>
<protein>
    <submittedName>
        <fullName evidence="10">Olfactory receptor OR29</fullName>
    </submittedName>
</protein>
<keyword evidence="3" id="KW-0716">Sensory transduction</keyword>
<keyword evidence="5" id="KW-0552">Olfaction</keyword>
<evidence type="ECO:0000256" key="6">
    <source>
        <dbReference type="ARBA" id="ARBA00022989"/>
    </source>
</evidence>
<keyword evidence="6" id="KW-1133">Transmembrane helix</keyword>
<dbReference type="PANTHER" id="PTHR21137:SF35">
    <property type="entry name" value="ODORANT RECEPTOR 19A-RELATED"/>
    <property type="match status" value="1"/>
</dbReference>
<evidence type="ECO:0000256" key="9">
    <source>
        <dbReference type="ARBA" id="ARBA00023224"/>
    </source>
</evidence>
<dbReference type="GO" id="GO:0007165">
    <property type="term" value="P:signal transduction"/>
    <property type="evidence" value="ECO:0007669"/>
    <property type="project" value="UniProtKB-KW"/>
</dbReference>
<accession>A0A410HWQ4</accession>
<evidence type="ECO:0000256" key="3">
    <source>
        <dbReference type="ARBA" id="ARBA00022606"/>
    </source>
</evidence>
<dbReference type="GO" id="GO:0005549">
    <property type="term" value="F:odorant binding"/>
    <property type="evidence" value="ECO:0007669"/>
    <property type="project" value="InterPro"/>
</dbReference>
<dbReference type="Pfam" id="PF02949">
    <property type="entry name" value="7tm_6"/>
    <property type="match status" value="1"/>
</dbReference>
<proteinExistence type="evidence at transcript level"/>
<dbReference type="PANTHER" id="PTHR21137">
    <property type="entry name" value="ODORANT RECEPTOR"/>
    <property type="match status" value="1"/>
</dbReference>
<keyword evidence="4" id="KW-0812">Transmembrane</keyword>
<keyword evidence="8 10" id="KW-0675">Receptor</keyword>
<evidence type="ECO:0000256" key="8">
    <source>
        <dbReference type="ARBA" id="ARBA00023170"/>
    </source>
</evidence>
<dbReference type="InterPro" id="IPR004117">
    <property type="entry name" value="7tm6_olfct_rcpt"/>
</dbReference>
<evidence type="ECO:0000313" key="10">
    <source>
        <dbReference type="EMBL" id="QAB43908.1"/>
    </source>
</evidence>
<evidence type="ECO:0000256" key="5">
    <source>
        <dbReference type="ARBA" id="ARBA00022725"/>
    </source>
</evidence>
<keyword evidence="2" id="KW-1003">Cell membrane</keyword>
<reference evidence="10" key="1">
    <citation type="submission" date="2018-04" db="EMBL/GenBank/DDBJ databases">
        <title>Identification and expression profiles of candidate chemosensory membrane proteins in the band-winged grasshopper, Oedaleus asiaticus.</title>
        <authorList>
            <person name="Zhou Y."/>
            <person name="Pang B."/>
        </authorList>
    </citation>
    <scope>NUCLEOTIDE SEQUENCE</scope>
</reference>
<dbReference type="GO" id="GO:0005886">
    <property type="term" value="C:plasma membrane"/>
    <property type="evidence" value="ECO:0007669"/>
    <property type="project" value="UniProtKB-SubCell"/>
</dbReference>
<evidence type="ECO:0000256" key="1">
    <source>
        <dbReference type="ARBA" id="ARBA00004651"/>
    </source>
</evidence>
<dbReference type="EMBL" id="MH196301">
    <property type="protein sequence ID" value="QAB43908.1"/>
    <property type="molecule type" value="mRNA"/>
</dbReference>
<evidence type="ECO:0000256" key="4">
    <source>
        <dbReference type="ARBA" id="ARBA00022692"/>
    </source>
</evidence>
<keyword evidence="7" id="KW-0472">Membrane</keyword>
<comment type="subcellular location">
    <subcellularLocation>
        <location evidence="1">Cell membrane</location>
        <topology evidence="1">Multi-pass membrane protein</topology>
    </subcellularLocation>
</comment>
<sequence length="103" mass="11814">MLMGSTLYAYQVALFCLLGQRIINQSERLIRSAFSGDWPDGDVRSWRLVHMLCLSTKKSLSLRICGIYTLSRMTLLQILNVSYSLLNFIYQTKTEQSSGKQEL</sequence>